<dbReference type="InterPro" id="IPR007112">
    <property type="entry name" value="Expansin/allergen_DPBB_dom"/>
</dbReference>
<protein>
    <recommendedName>
        <fullName evidence="2">Expansin-like EG45 domain-containing protein</fullName>
    </recommendedName>
</protein>
<name>A0A2N9GZN5_FAGSY</name>
<proteinExistence type="predicted"/>
<organism evidence="3">
    <name type="scientific">Fagus sylvatica</name>
    <name type="common">Beechnut</name>
    <dbReference type="NCBI Taxonomy" id="28930"/>
    <lineage>
        <taxon>Eukaryota</taxon>
        <taxon>Viridiplantae</taxon>
        <taxon>Streptophyta</taxon>
        <taxon>Embryophyta</taxon>
        <taxon>Tracheophyta</taxon>
        <taxon>Spermatophyta</taxon>
        <taxon>Magnoliopsida</taxon>
        <taxon>eudicotyledons</taxon>
        <taxon>Gunneridae</taxon>
        <taxon>Pentapetalae</taxon>
        <taxon>rosids</taxon>
        <taxon>fabids</taxon>
        <taxon>Fagales</taxon>
        <taxon>Fagaceae</taxon>
        <taxon>Fagus</taxon>
    </lineage>
</organism>
<keyword evidence="1" id="KW-0732">Signal</keyword>
<dbReference type="PROSITE" id="PS50842">
    <property type="entry name" value="EXPANSIN_EG45"/>
    <property type="match status" value="1"/>
</dbReference>
<evidence type="ECO:0000313" key="3">
    <source>
        <dbReference type="EMBL" id="SPD05202.1"/>
    </source>
</evidence>
<dbReference type="InterPro" id="IPR036908">
    <property type="entry name" value="RlpA-like_sf"/>
</dbReference>
<dbReference type="CDD" id="cd22269">
    <property type="entry name" value="DPBB_EG45-like"/>
    <property type="match status" value="1"/>
</dbReference>
<evidence type="ECO:0000259" key="2">
    <source>
        <dbReference type="PROSITE" id="PS50842"/>
    </source>
</evidence>
<dbReference type="SUPFAM" id="SSF50685">
    <property type="entry name" value="Barwin-like endoglucanases"/>
    <property type="match status" value="1"/>
</dbReference>
<dbReference type="PANTHER" id="PTHR47480:SF5">
    <property type="entry name" value="EG45-LIKE DOMAIN CONTAINING PROTEIN"/>
    <property type="match status" value="1"/>
</dbReference>
<accession>A0A2N9GZN5</accession>
<reference evidence="3" key="1">
    <citation type="submission" date="2018-02" db="EMBL/GenBank/DDBJ databases">
        <authorList>
            <person name="Cohen D.B."/>
            <person name="Kent A.D."/>
        </authorList>
    </citation>
    <scope>NUCLEOTIDE SEQUENCE</scope>
</reference>
<dbReference type="Pfam" id="PF03330">
    <property type="entry name" value="DPBB_1"/>
    <property type="match status" value="1"/>
</dbReference>
<evidence type="ECO:0000256" key="1">
    <source>
        <dbReference type="SAM" id="SignalP"/>
    </source>
</evidence>
<evidence type="ECO:0000313" key="4">
    <source>
        <dbReference type="EMBL" id="SPD26463.1"/>
    </source>
</evidence>
<gene>
    <name evidence="3" type="ORF">FSB_LOCUS33084</name>
    <name evidence="4" type="ORF">FSB_LOCUS54345</name>
</gene>
<dbReference type="InterPro" id="IPR009009">
    <property type="entry name" value="RlpA-like_DPBB"/>
</dbReference>
<feature type="signal peptide" evidence="1">
    <location>
        <begin position="1"/>
        <end position="22"/>
    </location>
</feature>
<dbReference type="EMBL" id="OIVN01006157">
    <property type="protein sequence ID" value="SPD26463.1"/>
    <property type="molecule type" value="Genomic_DNA"/>
</dbReference>
<feature type="chain" id="PRO_5015084653" description="Expansin-like EG45 domain-containing protein" evidence="1">
    <location>
        <begin position="23"/>
        <end position="129"/>
    </location>
</feature>
<feature type="domain" description="Expansin-like EG45" evidence="2">
    <location>
        <begin position="25"/>
        <end position="129"/>
    </location>
</feature>
<sequence length="129" mass="13929">MQSFLTTVLLLFFCFDILGALGDVGSATSYGPPYLPTQCHGNDQGQFPSDGFFAAVSDGLWDNGAACDRRYQLRCISGPNRPCKGGVIIVKVVDHCRGNPCPAAMAMSTKAFNDISKFPNVKINIEYAQ</sequence>
<dbReference type="EMBL" id="OIVN01002629">
    <property type="protein sequence ID" value="SPD05202.1"/>
    <property type="molecule type" value="Genomic_DNA"/>
</dbReference>
<dbReference type="PANTHER" id="PTHR47480">
    <property type="entry name" value="EG45-LIKE DOMAIN CONTAINING PROTEIN"/>
    <property type="match status" value="1"/>
</dbReference>
<dbReference type="AlphaFoldDB" id="A0A2N9GZN5"/>
<dbReference type="Gene3D" id="2.40.40.10">
    <property type="entry name" value="RlpA-like domain"/>
    <property type="match status" value="1"/>
</dbReference>